<evidence type="ECO:0000313" key="1">
    <source>
        <dbReference type="EMBL" id="BDD86483.1"/>
    </source>
</evidence>
<dbReference type="Proteomes" id="UP000830055">
    <property type="component" value="Chromosome"/>
</dbReference>
<protein>
    <recommendedName>
        <fullName evidence="3">Type II secretion system protein GspN</fullName>
    </recommendedName>
</protein>
<organism evidence="1 2">
    <name type="scientific">Desulfofustis limnaeus</name>
    <dbReference type="NCBI Taxonomy" id="2740163"/>
    <lineage>
        <taxon>Bacteria</taxon>
        <taxon>Pseudomonadati</taxon>
        <taxon>Thermodesulfobacteriota</taxon>
        <taxon>Desulfobulbia</taxon>
        <taxon>Desulfobulbales</taxon>
        <taxon>Desulfocapsaceae</taxon>
        <taxon>Desulfofustis</taxon>
    </lineage>
</organism>
<dbReference type="NCBIfam" id="TIGR04411">
    <property type="entry name" value="T2SS_GspN_Lepto"/>
    <property type="match status" value="1"/>
</dbReference>
<gene>
    <name evidence="1" type="ORF">DPPLL_08480</name>
</gene>
<dbReference type="InterPro" id="IPR030925">
    <property type="entry name" value="T2SS_GspN_Lepto"/>
</dbReference>
<dbReference type="EMBL" id="AP025516">
    <property type="protein sequence ID" value="BDD86483.1"/>
    <property type="molecule type" value="Genomic_DNA"/>
</dbReference>
<accession>A0ABM7W6G4</accession>
<evidence type="ECO:0000313" key="2">
    <source>
        <dbReference type="Proteomes" id="UP000830055"/>
    </source>
</evidence>
<evidence type="ECO:0008006" key="3">
    <source>
        <dbReference type="Google" id="ProtNLM"/>
    </source>
</evidence>
<reference evidence="1 2" key="1">
    <citation type="submission" date="2022-01" db="EMBL/GenBank/DDBJ databases">
        <title>Desulfofustis limnae sp. nov., a novel mesophilic sulfate-reducing bacterium isolated from marsh soil.</title>
        <authorList>
            <person name="Watanabe M."/>
            <person name="Takahashi A."/>
            <person name="Kojima H."/>
            <person name="Fukui M."/>
        </authorList>
    </citation>
    <scope>NUCLEOTIDE SEQUENCE [LARGE SCALE GENOMIC DNA]</scope>
    <source>
        <strain evidence="1 2">PPLL</strain>
    </source>
</reference>
<sequence>MRKTVLLVIFFVFYAVLVTAVLLAVRFPKDLFLTGAVMRLEQAFPGSTWSISDVSMRYPAAVVFGGVQVDHEVTGRPVPIEEVVVEIDRQHPLSGFSTRFNVLGAEVAGELRYDQQQQLLHLPAVAVQGMDLARLPGLADRLERQFEGSVTFTGTYRKSLRQQDSGTLQGTVRIENLHFPLKRPILRENSLHFAALSAQIEASGALISLSQGQATGPSYSGSFSGQVRLNRPWEESEVEVFGEFQAQPEYLSRKSHLARSFALLGKTYGEGPIPCTIRGNLTGPIFAFGRGQRP</sequence>
<name>A0ABM7W6G4_9BACT</name>
<proteinExistence type="predicted"/>
<keyword evidence="2" id="KW-1185">Reference proteome</keyword>
<dbReference type="RefSeq" id="WP_284153570.1">
    <property type="nucleotide sequence ID" value="NZ_AP025516.1"/>
</dbReference>